<dbReference type="AlphaFoldDB" id="K0NUL8"/>
<dbReference type="Pfam" id="PF14239">
    <property type="entry name" value="RRXRR"/>
    <property type="match status" value="1"/>
</dbReference>
<evidence type="ECO:0000313" key="4">
    <source>
        <dbReference type="Proteomes" id="UP000009325"/>
    </source>
</evidence>
<proteinExistence type="predicted"/>
<evidence type="ECO:0000256" key="1">
    <source>
        <dbReference type="SAM" id="MobiDB-lite"/>
    </source>
</evidence>
<dbReference type="EMBL" id="CALZ01000126">
    <property type="protein sequence ID" value="CCK84211.1"/>
    <property type="molecule type" value="Genomic_DNA"/>
</dbReference>
<sequence>MKHENANRVFLLNRDGKPLMPCRPRKARLLLKSGKAFVVKKYPFTIQLKYGSYGYKQKKPQDPLPSSPLSQQNSRQA</sequence>
<evidence type="ECO:0000259" key="2">
    <source>
        <dbReference type="Pfam" id="PF14239"/>
    </source>
</evidence>
<feature type="compositionally biased region" description="Low complexity" evidence="1">
    <location>
        <begin position="67"/>
        <end position="77"/>
    </location>
</feature>
<comment type="caution">
    <text evidence="3">The sequence shown here is derived from an EMBL/GenBank/DDBJ whole genome shotgun (WGS) entry which is preliminary data.</text>
</comment>
<feature type="region of interest" description="Disordered" evidence="1">
    <location>
        <begin position="57"/>
        <end position="77"/>
    </location>
</feature>
<dbReference type="Proteomes" id="UP000009325">
    <property type="component" value="Unassembled WGS sequence"/>
</dbReference>
<organism evidence="3 4">
    <name type="scientific">Lactobacillus equicursoris 66c</name>
    <dbReference type="NCBI Taxonomy" id="872326"/>
    <lineage>
        <taxon>Bacteria</taxon>
        <taxon>Bacillati</taxon>
        <taxon>Bacillota</taxon>
        <taxon>Bacilli</taxon>
        <taxon>Lactobacillales</taxon>
        <taxon>Lactobacillaceae</taxon>
        <taxon>Lactobacillus</taxon>
    </lineage>
</organism>
<gene>
    <name evidence="3" type="ORF">BN146_08245</name>
</gene>
<dbReference type="InterPro" id="IPR025938">
    <property type="entry name" value="RRXRR_dom"/>
</dbReference>
<name>K0NUL8_9LACO</name>
<reference evidence="3 4" key="1">
    <citation type="submission" date="2012-08" db="EMBL/GenBank/DDBJ databases">
        <title>Draft Genome Sequences of Lactobacillus equicursoris CIP 110162T, isolated from thoroughbred racehorse feces and Lactobacillus sp. CRBIP 24.137 isolated from urine of human.</title>
        <authorList>
            <person name="Cousin S."/>
            <person name="Loux V."/>
            <person name="Ma L."/>
            <person name="Creno S."/>
            <person name="Clermont D."/>
            <person name="Bizet C."/>
            <person name="Bouchier C."/>
        </authorList>
    </citation>
    <scope>NUCLEOTIDE SEQUENCE [LARGE SCALE GENOMIC DNA]</scope>
    <source>
        <strain evidence="3 4">66c</strain>
    </source>
</reference>
<feature type="domain" description="RRXRR" evidence="2">
    <location>
        <begin position="9"/>
        <end position="56"/>
    </location>
</feature>
<protein>
    <recommendedName>
        <fullName evidence="2">RRXRR domain-containing protein</fullName>
    </recommendedName>
</protein>
<evidence type="ECO:0000313" key="3">
    <source>
        <dbReference type="EMBL" id="CCK84211.1"/>
    </source>
</evidence>
<accession>K0NUL8</accession>